<dbReference type="GO" id="GO:0051965">
    <property type="term" value="P:positive regulation of synapse assembly"/>
    <property type="evidence" value="ECO:0007669"/>
    <property type="project" value="TreeGrafter"/>
</dbReference>
<dbReference type="GO" id="GO:0009986">
    <property type="term" value="C:cell surface"/>
    <property type="evidence" value="ECO:0007669"/>
    <property type="project" value="TreeGrafter"/>
</dbReference>
<dbReference type="SUPFAM" id="SSF49899">
    <property type="entry name" value="Concanavalin A-like lectins/glucanases"/>
    <property type="match status" value="1"/>
</dbReference>
<dbReference type="InterPro" id="IPR013320">
    <property type="entry name" value="ConA-like_dom_sf"/>
</dbReference>
<dbReference type="GO" id="GO:0045211">
    <property type="term" value="C:postsynaptic membrane"/>
    <property type="evidence" value="ECO:0007669"/>
    <property type="project" value="TreeGrafter"/>
</dbReference>
<proteinExistence type="predicted"/>
<dbReference type="EMBL" id="KL251001">
    <property type="protein sequence ID" value="KGB38301.1"/>
    <property type="molecule type" value="Genomic_DNA"/>
</dbReference>
<sequence length="1090" mass="126262">MNVLPCVIRSLVRFNNHTDMLYEFNVTGFDCHLPIPYSSTVPVAVYVKAICVSQWNEQVTTRMKILWSKEDIIINDDQTIQPSSSLSAATTTIESSSSECDLDYYSIMANRKTCIDSSQSKTIDLLPDIDEQQQFNQNNHINLPIIETIQGLNELPKINKKGYPSEKNRHHFAVFLHNCKLVVLIRREPTNEFTLYSDSSQLLPSQWRFDVDEVCDSNWHHYSLTYRPPETTLVNGQKTLASNSESDIELQLYLDGRLVPNNPELVQIAENMPMVHLSVKNHEFVRTSVGACWHGRSAQFAQHFVGYLAGLTFTNGYIQSDEEILCLTNCEPRLIINDPTSFSSNTNRFDTTNIRNSHLNSIIIQAKSLNELSKILRNVTFYNPRLQYKPRYRPEPVAIQLNTLFAYATDCEIPSTFNQVILISPLPPTKQTLILLDTLNSNIRTDRYLHRRYHSHNQPNHGYQPSNVHQTTEKQQQFHEYEQKHEKEIPEKLSTIKLPASTQLNQSIRQSFDEISTSSSISSLVLFNTEQYEHMNKTFTSRNVTLSSLSTGVYIFPYITIMWKTPLELLNSHNTSSEFEQTISSCTINLCKSDSFNTVENILSISEYILLNPKYIKNDIKVYQRSNGFLIHGNSGVLSYMNALKHIQWLCKDEQTNLTRRCFNVSCEAIIQIYEKDQFIIRKIHSNTIQSEFNIYHEKSSQPSVIPSSVQQHSTTLYLRGKPRLVNKRDINNLQPAIYLHNKTSTWSKGILLLISSSIIAILLILFVAMKRIHRVYLKSDQFESKIQNFKITSFDHINSLKQNYLIKQQMNKLQDGKQLETSAEKLRNSKLNDYNSQTIINHHQQQQQQQYENEQKVQPIRITPNPFMNQSNMKEYEAKTILLDEKGILLLISSSIIAILLILFVAMKRIHRVYLKSDQFESKIQNFKITSFDHINSLKQNYLIKQQMNKLQDGKQLETSAEKLRNSKLNDYNSQTIINHHQQQQQQQYENEQKVQPIRITPNPFMNQSNMKEYEAKTILLDEKRYDASLNMSSSIYNNNNNRKSGSPIVCNPTIQLYENPLRSDEEDDDDFQCSCSENDTDDHITLNN</sequence>
<feature type="transmembrane region" description="Helical" evidence="2">
    <location>
        <begin position="750"/>
        <end position="770"/>
    </location>
</feature>
<dbReference type="PANTHER" id="PTHR14139:SF2">
    <property type="entry name" value="CALSYNTENIN-1"/>
    <property type="match status" value="1"/>
</dbReference>
<feature type="transmembrane region" description="Helical" evidence="2">
    <location>
        <begin position="889"/>
        <end position="908"/>
    </location>
</feature>
<reference evidence="3" key="1">
    <citation type="journal article" date="2012" name="Nat. Genet.">
        <title>Whole-genome sequence of Schistosoma haematobium.</title>
        <authorList>
            <person name="Young N.D."/>
            <person name="Jex A.R."/>
            <person name="Li B."/>
            <person name="Liu S."/>
            <person name="Yang L."/>
            <person name="Xiong Z."/>
            <person name="Li Y."/>
            <person name="Cantacessi C."/>
            <person name="Hall R.S."/>
            <person name="Xu X."/>
            <person name="Chen F."/>
            <person name="Wu X."/>
            <person name="Zerlotini A."/>
            <person name="Oliveira G."/>
            <person name="Hofmann A."/>
            <person name="Zhang G."/>
            <person name="Fang X."/>
            <person name="Kang Y."/>
            <person name="Campbell B.E."/>
            <person name="Loukas A."/>
            <person name="Ranganathan S."/>
            <person name="Rollinson D."/>
            <person name="Rinaldi G."/>
            <person name="Brindley P.J."/>
            <person name="Yang H."/>
            <person name="Wang J."/>
            <person name="Wang J."/>
            <person name="Gasser R.B."/>
        </authorList>
    </citation>
    <scope>NUCLEOTIDE SEQUENCE [LARGE SCALE GENOMIC DNA]</scope>
</reference>
<dbReference type="PANTHER" id="PTHR14139">
    <property type="entry name" value="CALSYNTENIN"/>
    <property type="match status" value="1"/>
</dbReference>
<dbReference type="AlphaFoldDB" id="A0A095AUV7"/>
<dbReference type="GO" id="GO:0050806">
    <property type="term" value="P:positive regulation of synaptic transmission"/>
    <property type="evidence" value="ECO:0007669"/>
    <property type="project" value="TreeGrafter"/>
</dbReference>
<name>A0A095AUV7_SCHHA</name>
<organism evidence="3">
    <name type="scientific">Schistosoma haematobium</name>
    <name type="common">Blood fluke</name>
    <dbReference type="NCBI Taxonomy" id="6185"/>
    <lineage>
        <taxon>Eukaryota</taxon>
        <taxon>Metazoa</taxon>
        <taxon>Spiralia</taxon>
        <taxon>Lophotrochozoa</taxon>
        <taxon>Platyhelminthes</taxon>
        <taxon>Trematoda</taxon>
        <taxon>Digenea</taxon>
        <taxon>Strigeidida</taxon>
        <taxon>Schistosomatoidea</taxon>
        <taxon>Schistosomatidae</taxon>
        <taxon>Schistosoma</taxon>
    </lineage>
</organism>
<accession>A0A095AUV7</accession>
<keyword evidence="2" id="KW-1133">Transmembrane helix</keyword>
<evidence type="ECO:0000313" key="3">
    <source>
        <dbReference type="EMBL" id="KGB38301.1"/>
    </source>
</evidence>
<dbReference type="STRING" id="6185.A0A095AUV7"/>
<gene>
    <name evidence="3" type="ORF">MS3_06678</name>
</gene>
<feature type="region of interest" description="Disordered" evidence="1">
    <location>
        <begin position="1065"/>
        <end position="1090"/>
    </location>
</feature>
<evidence type="ECO:0000256" key="1">
    <source>
        <dbReference type="SAM" id="MobiDB-lite"/>
    </source>
</evidence>
<evidence type="ECO:0000256" key="2">
    <source>
        <dbReference type="SAM" id="Phobius"/>
    </source>
</evidence>
<keyword evidence="2" id="KW-0812">Transmembrane</keyword>
<keyword evidence="2" id="KW-0472">Membrane</keyword>
<protein>
    <submittedName>
        <fullName evidence="3">Calsyntenin-1</fullName>
    </submittedName>
</protein>